<dbReference type="EMBL" id="JAKEKT020000174">
    <property type="protein sequence ID" value="KAL1632888.1"/>
    <property type="molecule type" value="Genomic_DNA"/>
</dbReference>
<dbReference type="InterPro" id="IPR012132">
    <property type="entry name" value="GMC_OxRdtase"/>
</dbReference>
<dbReference type="InterPro" id="IPR007867">
    <property type="entry name" value="GMC_OxRtase_C"/>
</dbReference>
<dbReference type="Proteomes" id="UP001521184">
    <property type="component" value="Unassembled WGS sequence"/>
</dbReference>
<dbReference type="Pfam" id="PF05199">
    <property type="entry name" value="GMC_oxred_C"/>
    <property type="match status" value="1"/>
</dbReference>
<name>A0ABR3SZY8_9PEZI</name>
<reference evidence="3 4" key="1">
    <citation type="journal article" date="2023" name="Plant Dis.">
        <title>First Report of Diplodia intermedia Causing Canker and Dieback Diseases on Apple Trees in Canada.</title>
        <authorList>
            <person name="Ellouze W."/>
            <person name="Ilyukhin E."/>
            <person name="Sulman M."/>
            <person name="Ali S."/>
        </authorList>
    </citation>
    <scope>NUCLEOTIDE SEQUENCE [LARGE SCALE GENOMIC DNA]</scope>
    <source>
        <strain evidence="3 4">M45-28</strain>
    </source>
</reference>
<dbReference type="SUPFAM" id="SSF54373">
    <property type="entry name" value="FAD-linked reductases, C-terminal domain"/>
    <property type="match status" value="1"/>
</dbReference>
<dbReference type="Pfam" id="PF00732">
    <property type="entry name" value="GMC_oxred_N"/>
    <property type="match status" value="1"/>
</dbReference>
<comment type="caution">
    <text evidence="3">The sequence shown here is derived from an EMBL/GenBank/DDBJ whole genome shotgun (WGS) entry which is preliminary data.</text>
</comment>
<feature type="domain" description="Glucose-methanol-choline oxidoreductase N-terminal" evidence="2">
    <location>
        <begin position="283"/>
        <end position="297"/>
    </location>
</feature>
<evidence type="ECO:0000256" key="1">
    <source>
        <dbReference type="ARBA" id="ARBA00010790"/>
    </source>
</evidence>
<sequence length="618" mass="66771">MTAPAYDYVIVGGGTAGLVLAARLSEDSSKLVAVIEAGANRKGDPRIDTPGLAMSLFEDKDYDWCFLTEPQEALNGRQIACPRGRVLGGSSAINFSAILYPSKADFDDWAELNKDQGWGTEAMAPYLRKFHTFRPASEATKQQMLVDYMDEASHGTDGPLNVTIPDGYSPLDEAWVKAFSELGFRSKTDQIHGKMIGCFTNPVSIHPDTKTREYSASSYYTDTVQARPNLHVLTEALVERIEWEDGASTGPLGATGVHVFHQADGKRSFVSVRAGGEVILSAGTIKSPQILELSGVGDAALLQKHGIAVKMANAGVGENLQDHVVSTTSYEIADDQMSGDNLQNTPGLMEAVMQMYQQSRTGPMTGTMLGSAHLPPVDKDGVLSSAALQALVSDSDAAADGYADSPGKAAQYELLRKRLAAGEPSVQFLFIPKQVNHETQQNTMQYLFGGQEAGNYVSAVALLNHPFSRGSVHITSPDARQSPAIDPRYLTHPLDLELQARHLQYFERLVGTQAFRKVLKQGGRRLPDTDSSDLDAARRIATDRAFTCFHPAGTCAMMPRELGGVVDSRLVVHGTRNVRVVDASVFPLEPLGNIQATVYAVAEKAADIIKRDASSQKV</sequence>
<dbReference type="InterPro" id="IPR000172">
    <property type="entry name" value="GMC_OxRdtase_N"/>
</dbReference>
<protein>
    <recommendedName>
        <fullName evidence="2">Glucose-methanol-choline oxidoreductase N-terminal domain-containing protein</fullName>
    </recommendedName>
</protein>
<dbReference type="PROSITE" id="PS00624">
    <property type="entry name" value="GMC_OXRED_2"/>
    <property type="match status" value="1"/>
</dbReference>
<dbReference type="Gene3D" id="3.50.50.60">
    <property type="entry name" value="FAD/NAD(P)-binding domain"/>
    <property type="match status" value="1"/>
</dbReference>
<comment type="similarity">
    <text evidence="1">Belongs to the GMC oxidoreductase family.</text>
</comment>
<evidence type="ECO:0000259" key="2">
    <source>
        <dbReference type="PROSITE" id="PS00624"/>
    </source>
</evidence>
<proteinExistence type="inferred from homology"/>
<dbReference type="PIRSF" id="PIRSF000137">
    <property type="entry name" value="Alcohol_oxidase"/>
    <property type="match status" value="1"/>
</dbReference>
<dbReference type="PANTHER" id="PTHR11552">
    <property type="entry name" value="GLUCOSE-METHANOL-CHOLINE GMC OXIDOREDUCTASE"/>
    <property type="match status" value="1"/>
</dbReference>
<gene>
    <name evidence="3" type="ORF">SLS58_011281</name>
</gene>
<keyword evidence="4" id="KW-1185">Reference proteome</keyword>
<evidence type="ECO:0000313" key="4">
    <source>
        <dbReference type="Proteomes" id="UP001521184"/>
    </source>
</evidence>
<organism evidence="3 4">
    <name type="scientific">Diplodia intermedia</name>
    <dbReference type="NCBI Taxonomy" id="856260"/>
    <lineage>
        <taxon>Eukaryota</taxon>
        <taxon>Fungi</taxon>
        <taxon>Dikarya</taxon>
        <taxon>Ascomycota</taxon>
        <taxon>Pezizomycotina</taxon>
        <taxon>Dothideomycetes</taxon>
        <taxon>Dothideomycetes incertae sedis</taxon>
        <taxon>Botryosphaeriales</taxon>
        <taxon>Botryosphaeriaceae</taxon>
        <taxon>Diplodia</taxon>
    </lineage>
</organism>
<dbReference type="SUPFAM" id="SSF51905">
    <property type="entry name" value="FAD/NAD(P)-binding domain"/>
    <property type="match status" value="1"/>
</dbReference>
<accession>A0ABR3SZY8</accession>
<dbReference type="Gene3D" id="3.30.560.10">
    <property type="entry name" value="Glucose Oxidase, domain 3"/>
    <property type="match status" value="1"/>
</dbReference>
<evidence type="ECO:0000313" key="3">
    <source>
        <dbReference type="EMBL" id="KAL1632888.1"/>
    </source>
</evidence>
<dbReference type="InterPro" id="IPR036188">
    <property type="entry name" value="FAD/NAD-bd_sf"/>
</dbReference>
<dbReference type="PANTHER" id="PTHR11552:SF210">
    <property type="entry name" value="GLUCOSE-METHANOL-CHOLINE OXIDOREDUCTASE N-TERMINAL DOMAIN-CONTAINING PROTEIN-RELATED"/>
    <property type="match status" value="1"/>
</dbReference>